<proteinExistence type="predicted"/>
<dbReference type="Proteomes" id="UP001163550">
    <property type="component" value="Chromosome"/>
</dbReference>
<feature type="transmembrane region" description="Helical" evidence="1">
    <location>
        <begin position="67"/>
        <end position="87"/>
    </location>
</feature>
<evidence type="ECO:0008006" key="4">
    <source>
        <dbReference type="Google" id="ProtNLM"/>
    </source>
</evidence>
<evidence type="ECO:0000256" key="1">
    <source>
        <dbReference type="SAM" id="Phobius"/>
    </source>
</evidence>
<organism evidence="2 3">
    <name type="scientific">Acetobacterium wieringae</name>
    <dbReference type="NCBI Taxonomy" id="52694"/>
    <lineage>
        <taxon>Bacteria</taxon>
        <taxon>Bacillati</taxon>
        <taxon>Bacillota</taxon>
        <taxon>Clostridia</taxon>
        <taxon>Eubacteriales</taxon>
        <taxon>Eubacteriaceae</taxon>
        <taxon>Acetobacterium</taxon>
    </lineage>
</organism>
<keyword evidence="1" id="KW-0812">Transmembrane</keyword>
<feature type="transmembrane region" description="Helical" evidence="1">
    <location>
        <begin position="153"/>
        <end position="171"/>
    </location>
</feature>
<dbReference type="EMBL" id="CP087994">
    <property type="protein sequence ID" value="UYO61177.1"/>
    <property type="molecule type" value="Genomic_DNA"/>
</dbReference>
<keyword evidence="1" id="KW-0472">Membrane</keyword>
<dbReference type="RefSeq" id="WP_228883698.1">
    <property type="nucleotide sequence ID" value="NZ_CABIIK010000057.1"/>
</dbReference>
<protein>
    <recommendedName>
        <fullName evidence="4">DUF5067 domain-containing protein</fullName>
    </recommendedName>
</protein>
<accession>A0ABY6H9L6</accession>
<dbReference type="PROSITE" id="PS51257">
    <property type="entry name" value="PROKAR_LIPOPROTEIN"/>
    <property type="match status" value="1"/>
</dbReference>
<feature type="transmembrane region" description="Helical" evidence="1">
    <location>
        <begin position="125"/>
        <end position="147"/>
    </location>
</feature>
<name>A0ABY6H9L6_9FIRM</name>
<sequence length="348" mass="36848">MKTAKLVIGIVSMVLSVFVLFQSCAAGIVNSLEGSGQVSGSAGVMVAVCLIIAGIVGVATRNSTRKGGTLTAAGFYLVAALFGGILAGNYTDLYFWSFVAWAFAAVFIVDGFYDDAVWEESRWWQQAWLITLALIVFPPAGIVLLWISKRFNVAPKIISTVIFALGFLIILGNLGGVFSTTPPVTADSTAVPAANATTTTSNTAQPAAEPAPEKKVYGLGETWTVDGQFALTFTAASLTNERNQFSDKNPAQVVILSYDYENLGVEKNFMELYISSNNFKVIDGAGVMAATYPASTSGNPQETPIGARCVGAQQAYGLVNASGEITVQVEVYGNNYKSYPASFKLPIS</sequence>
<evidence type="ECO:0000313" key="3">
    <source>
        <dbReference type="Proteomes" id="UP001163550"/>
    </source>
</evidence>
<reference evidence="2" key="1">
    <citation type="submission" date="2021-11" db="EMBL/GenBank/DDBJ databases">
        <title>Isoprene-degrading acetogen.</title>
        <authorList>
            <person name="Yang Y."/>
            <person name="Jin H."/>
            <person name="Yan J."/>
        </authorList>
    </citation>
    <scope>NUCLEOTIDE SEQUENCE</scope>
    <source>
        <strain evidence="2">Berkeley</strain>
    </source>
</reference>
<keyword evidence="3" id="KW-1185">Reference proteome</keyword>
<evidence type="ECO:0000313" key="2">
    <source>
        <dbReference type="EMBL" id="UYO61177.1"/>
    </source>
</evidence>
<keyword evidence="1" id="KW-1133">Transmembrane helix</keyword>
<gene>
    <name evidence="2" type="ORF">LNN31_10305</name>
</gene>
<feature type="transmembrane region" description="Helical" evidence="1">
    <location>
        <begin position="93"/>
        <end position="113"/>
    </location>
</feature>
<feature type="transmembrane region" description="Helical" evidence="1">
    <location>
        <begin position="42"/>
        <end position="60"/>
    </location>
</feature>